<dbReference type="AlphaFoldDB" id="A0A4Y2JLN9"/>
<organism evidence="1 2">
    <name type="scientific">Araneus ventricosus</name>
    <name type="common">Orbweaver spider</name>
    <name type="synonym">Epeira ventricosa</name>
    <dbReference type="NCBI Taxonomy" id="182803"/>
    <lineage>
        <taxon>Eukaryota</taxon>
        <taxon>Metazoa</taxon>
        <taxon>Ecdysozoa</taxon>
        <taxon>Arthropoda</taxon>
        <taxon>Chelicerata</taxon>
        <taxon>Arachnida</taxon>
        <taxon>Araneae</taxon>
        <taxon>Araneomorphae</taxon>
        <taxon>Entelegynae</taxon>
        <taxon>Araneoidea</taxon>
        <taxon>Araneidae</taxon>
        <taxon>Araneus</taxon>
    </lineage>
</organism>
<evidence type="ECO:0000313" key="2">
    <source>
        <dbReference type="Proteomes" id="UP000499080"/>
    </source>
</evidence>
<keyword evidence="2" id="KW-1185">Reference proteome</keyword>
<evidence type="ECO:0000313" key="1">
    <source>
        <dbReference type="EMBL" id="GBM90960.1"/>
    </source>
</evidence>
<accession>A0A4Y2JLN9</accession>
<name>A0A4Y2JLN9_ARAVE</name>
<comment type="caution">
    <text evidence="1">The sequence shown here is derived from an EMBL/GenBank/DDBJ whole genome shotgun (WGS) entry which is preliminary data.</text>
</comment>
<sequence>MLKRNGRRKDEKEMEEGEDCGRAILKYGQRRERHSRRHPFSKMSYHSNKRTAILNGFNLNMPPIYGGSLLELDLENVSTGYTDENTTKGLWQPCRETEGIWVGSPNPERRLDDKDGQILLYTRGVDV</sequence>
<proteinExistence type="predicted"/>
<reference evidence="1 2" key="1">
    <citation type="journal article" date="2019" name="Sci. Rep.">
        <title>Orb-weaving spider Araneus ventricosus genome elucidates the spidroin gene catalogue.</title>
        <authorList>
            <person name="Kono N."/>
            <person name="Nakamura H."/>
            <person name="Ohtoshi R."/>
            <person name="Moran D.A.P."/>
            <person name="Shinohara A."/>
            <person name="Yoshida Y."/>
            <person name="Fujiwara M."/>
            <person name="Mori M."/>
            <person name="Tomita M."/>
            <person name="Arakawa K."/>
        </authorList>
    </citation>
    <scope>NUCLEOTIDE SEQUENCE [LARGE SCALE GENOMIC DNA]</scope>
</reference>
<dbReference type="EMBL" id="BGPR01003663">
    <property type="protein sequence ID" value="GBM90960.1"/>
    <property type="molecule type" value="Genomic_DNA"/>
</dbReference>
<dbReference type="Proteomes" id="UP000499080">
    <property type="component" value="Unassembled WGS sequence"/>
</dbReference>
<gene>
    <name evidence="1" type="ORF">AVEN_275242_1</name>
</gene>
<protein>
    <submittedName>
        <fullName evidence="1">Uncharacterized protein</fullName>
    </submittedName>
</protein>